<comment type="caution">
    <text evidence="2">The sequence shown here is derived from an EMBL/GenBank/DDBJ whole genome shotgun (WGS) entry which is preliminary data.</text>
</comment>
<sequence>MSSNNFFSHISSDGSNLSDRLAEENYGYLYAGENIASEYSIEESVMDAWLKSSRHCVNIMNANFTEMGAGRIGDYWTQDFAKPK</sequence>
<dbReference type="EMBL" id="RJJX01000038">
    <property type="protein sequence ID" value="RUT72890.1"/>
    <property type="molecule type" value="Genomic_DNA"/>
</dbReference>
<evidence type="ECO:0000313" key="2">
    <source>
        <dbReference type="EMBL" id="RUT72890.1"/>
    </source>
</evidence>
<dbReference type="OrthoDB" id="982527at2"/>
<dbReference type="Pfam" id="PF00188">
    <property type="entry name" value="CAP"/>
    <property type="match status" value="1"/>
</dbReference>
<dbReference type="SUPFAM" id="SSF55797">
    <property type="entry name" value="PR-1-like"/>
    <property type="match status" value="1"/>
</dbReference>
<proteinExistence type="predicted"/>
<dbReference type="PANTHER" id="PTHR31157:SF1">
    <property type="entry name" value="SCP DOMAIN-CONTAINING PROTEIN"/>
    <property type="match status" value="1"/>
</dbReference>
<name>A0A434AES3_9BACT</name>
<keyword evidence="3" id="KW-1185">Reference proteome</keyword>
<organism evidence="2 3">
    <name type="scientific">Ancylomarina longa</name>
    <dbReference type="NCBI Taxonomy" id="2487017"/>
    <lineage>
        <taxon>Bacteria</taxon>
        <taxon>Pseudomonadati</taxon>
        <taxon>Bacteroidota</taxon>
        <taxon>Bacteroidia</taxon>
        <taxon>Marinilabiliales</taxon>
        <taxon>Marinifilaceae</taxon>
        <taxon>Ancylomarina</taxon>
    </lineage>
</organism>
<dbReference type="InterPro" id="IPR014044">
    <property type="entry name" value="CAP_dom"/>
</dbReference>
<dbReference type="Proteomes" id="UP000282985">
    <property type="component" value="Unassembled WGS sequence"/>
</dbReference>
<gene>
    <name evidence="2" type="ORF">DLK05_16200</name>
</gene>
<evidence type="ECO:0000259" key="1">
    <source>
        <dbReference type="Pfam" id="PF00188"/>
    </source>
</evidence>
<dbReference type="PANTHER" id="PTHR31157">
    <property type="entry name" value="SCP DOMAIN-CONTAINING PROTEIN"/>
    <property type="match status" value="1"/>
</dbReference>
<dbReference type="Gene3D" id="3.40.33.10">
    <property type="entry name" value="CAP"/>
    <property type="match status" value="1"/>
</dbReference>
<evidence type="ECO:0000313" key="3">
    <source>
        <dbReference type="Proteomes" id="UP000282985"/>
    </source>
</evidence>
<reference evidence="2 3" key="1">
    <citation type="submission" date="2018-11" db="EMBL/GenBank/DDBJ databases">
        <title>Parancylomarina longa gen. nov., sp. nov., isolated from sediments of southern Okinawa.</title>
        <authorList>
            <person name="Fu T."/>
        </authorList>
    </citation>
    <scope>NUCLEOTIDE SEQUENCE [LARGE SCALE GENOMIC DNA]</scope>
    <source>
        <strain evidence="2 3">T3-2 S1-C</strain>
    </source>
</reference>
<feature type="domain" description="SCP" evidence="1">
    <location>
        <begin position="1"/>
        <end position="74"/>
    </location>
</feature>
<dbReference type="InterPro" id="IPR035940">
    <property type="entry name" value="CAP_sf"/>
</dbReference>
<dbReference type="CDD" id="cd05379">
    <property type="entry name" value="CAP_bacterial"/>
    <property type="match status" value="1"/>
</dbReference>
<dbReference type="AlphaFoldDB" id="A0A434AES3"/>
<accession>A0A434AES3</accession>
<protein>
    <submittedName>
        <fullName evidence="2">CAP domain-containing protein</fullName>
    </submittedName>
</protein>